<accession>A0ABQ0AUC7</accession>
<dbReference type="Proteomes" id="UP001600894">
    <property type="component" value="Unassembled WGS sequence"/>
</dbReference>
<evidence type="ECO:0000256" key="1">
    <source>
        <dbReference type="SAM" id="Phobius"/>
    </source>
</evidence>
<protein>
    <recommendedName>
        <fullName evidence="4">Glycosyltransferase RgtA/B/C/D-like domain-containing protein</fullName>
    </recommendedName>
</protein>
<dbReference type="EMBL" id="BAABXL010000001">
    <property type="protein sequence ID" value="GAA6267633.1"/>
    <property type="molecule type" value="Genomic_DNA"/>
</dbReference>
<gene>
    <name evidence="2" type="ORF">F130042H8_06930</name>
</gene>
<dbReference type="RefSeq" id="WP_178302448.1">
    <property type="nucleotide sequence ID" value="NZ_BAABXL010000001.1"/>
</dbReference>
<keyword evidence="1" id="KW-0812">Transmembrane</keyword>
<feature type="transmembrane region" description="Helical" evidence="1">
    <location>
        <begin position="353"/>
        <end position="373"/>
    </location>
</feature>
<keyword evidence="1" id="KW-1133">Transmembrane helix</keyword>
<keyword evidence="3" id="KW-1185">Reference proteome</keyword>
<feature type="transmembrane region" description="Helical" evidence="1">
    <location>
        <begin position="385"/>
        <end position="406"/>
    </location>
</feature>
<organism evidence="2 3">
    <name type="scientific">Enterocloster alcoholdehydrogenati</name>
    <dbReference type="NCBI Taxonomy" id="2547410"/>
    <lineage>
        <taxon>Bacteria</taxon>
        <taxon>Bacillati</taxon>
        <taxon>Bacillota</taxon>
        <taxon>Clostridia</taxon>
        <taxon>Lachnospirales</taxon>
        <taxon>Lachnospiraceae</taxon>
        <taxon>Enterocloster</taxon>
    </lineage>
</organism>
<sequence length="620" mass="70967">MDAKERIKFRIGFSRMEKKYEWKDHLIFMGLLLGLAVWVNRGIEIRGLYMDDLYFWSCYGEQSFLQYVFPMGSTRFRFLYYLAAWLEMAVVGNRVAWFVPINILLNAALAWYLYFIAHRLSGAKAIGFLAGSMFLSSRMAYYQIGQVLGLMETMALWMAVAVLWCLYRYINGEGRQSLFIRACILYFGVCFVHERYMALLPLLFLALLLRRCKNPALWGAGVGSFVLVQAIRALTIGSVLPAGTGGTQVADTLNIPQALKFAFSQAAYVFGINAGPEHLNGCPWGQSPLWVKLCVILADMAVLFMVCGLLSRLFGPKGKGRRWALWANVLLFVGFIACNIASSSVTIRVELRWVYVSLAGALLFLSWIYGELTRGMKKELYLKRLWPWGALFGVYVLLMLPAELFYRSCYPKLYLWPDQLRYNSLAEETYEKYGDRIFGKTIYIMGNSYEMSDFTARTFFKVFDKDRLAEGTKVEFIDSIRDIGLVDEDMLVLREDPEHNGFQDITDFVRELKLKVDYGYYQDGWMDEHASLTVMAGKDGKIHLEVMYPGIMNGGEMITITKDEDEPLQLPVQSSVVDATLTADPWQMVHLTFDYNFYMQNAQEQRGKDRLAAIVHILAD</sequence>
<feature type="transmembrane region" description="Helical" evidence="1">
    <location>
        <begin position="289"/>
        <end position="311"/>
    </location>
</feature>
<feature type="transmembrane region" description="Helical" evidence="1">
    <location>
        <begin position="25"/>
        <end position="43"/>
    </location>
</feature>
<name>A0ABQ0AUC7_9FIRM</name>
<feature type="transmembrane region" description="Helical" evidence="1">
    <location>
        <begin position="323"/>
        <end position="347"/>
    </location>
</feature>
<reference evidence="2 3" key="1">
    <citation type="submission" date="2024-04" db="EMBL/GenBank/DDBJ databases">
        <title>Defined microbial consortia suppress multidrug-resistant proinflammatory Enterobacteriaceae via ecological control.</title>
        <authorList>
            <person name="Furuichi M."/>
            <person name="Kawaguchi T."/>
            <person name="Pust M."/>
            <person name="Yasuma K."/>
            <person name="Plichta D."/>
            <person name="Hasegawa N."/>
            <person name="Ohya T."/>
            <person name="Bhattarai S."/>
            <person name="Sasajima S."/>
            <person name="Aoto Y."/>
            <person name="Tuganbaev T."/>
            <person name="Yaginuma M."/>
            <person name="Ueda M."/>
            <person name="Okahashi N."/>
            <person name="Amafuji K."/>
            <person name="Kiridooshi Y."/>
            <person name="Sugita K."/>
            <person name="Strazar M."/>
            <person name="Skelly A."/>
            <person name="Suda W."/>
            <person name="Hattori M."/>
            <person name="Nakamoto N."/>
            <person name="Caballero S."/>
            <person name="Norman J."/>
            <person name="Olle B."/>
            <person name="Tanoue T."/>
            <person name="Arita M."/>
            <person name="Bucci V."/>
            <person name="Atarashi K."/>
            <person name="Xavier R."/>
            <person name="Honda K."/>
        </authorList>
    </citation>
    <scope>NUCLEOTIDE SEQUENCE [LARGE SCALE GENOMIC DNA]</scope>
    <source>
        <strain evidence="3">f13</strain>
    </source>
</reference>
<feature type="transmembrane region" description="Helical" evidence="1">
    <location>
        <begin position="216"/>
        <end position="234"/>
    </location>
</feature>
<comment type="caution">
    <text evidence="2">The sequence shown here is derived from an EMBL/GenBank/DDBJ whole genome shotgun (WGS) entry which is preliminary data.</text>
</comment>
<feature type="transmembrane region" description="Helical" evidence="1">
    <location>
        <begin position="95"/>
        <end position="117"/>
    </location>
</feature>
<feature type="transmembrane region" description="Helical" evidence="1">
    <location>
        <begin position="153"/>
        <end position="170"/>
    </location>
</feature>
<feature type="transmembrane region" description="Helical" evidence="1">
    <location>
        <begin position="185"/>
        <end position="209"/>
    </location>
</feature>
<evidence type="ECO:0008006" key="4">
    <source>
        <dbReference type="Google" id="ProtNLM"/>
    </source>
</evidence>
<proteinExistence type="predicted"/>
<keyword evidence="1" id="KW-0472">Membrane</keyword>
<evidence type="ECO:0000313" key="2">
    <source>
        <dbReference type="EMBL" id="GAA6267633.1"/>
    </source>
</evidence>
<evidence type="ECO:0000313" key="3">
    <source>
        <dbReference type="Proteomes" id="UP001600894"/>
    </source>
</evidence>